<evidence type="ECO:0000313" key="6">
    <source>
        <dbReference type="EMBL" id="WWC85865.1"/>
    </source>
</evidence>
<keyword evidence="4" id="KW-0963">Cytoplasm</keyword>
<organism evidence="6 7">
    <name type="scientific">Kwoniella dendrophila CBS 6074</name>
    <dbReference type="NCBI Taxonomy" id="1295534"/>
    <lineage>
        <taxon>Eukaryota</taxon>
        <taxon>Fungi</taxon>
        <taxon>Dikarya</taxon>
        <taxon>Basidiomycota</taxon>
        <taxon>Agaricomycotina</taxon>
        <taxon>Tremellomycetes</taxon>
        <taxon>Tremellales</taxon>
        <taxon>Cryptococcaceae</taxon>
        <taxon>Kwoniella</taxon>
    </lineage>
</organism>
<evidence type="ECO:0000256" key="4">
    <source>
        <dbReference type="HAMAP-Rule" id="MF_03188"/>
    </source>
</evidence>
<dbReference type="EC" id="2.1.1.-" evidence="4"/>
<evidence type="ECO:0000256" key="1">
    <source>
        <dbReference type="ARBA" id="ARBA00022603"/>
    </source>
</evidence>
<evidence type="ECO:0000256" key="5">
    <source>
        <dbReference type="SAM" id="MobiDB-lite"/>
    </source>
</evidence>
<keyword evidence="2 4" id="KW-0808">Transferase</keyword>
<dbReference type="InterPro" id="IPR026635">
    <property type="entry name" value="Efm4/METTL10"/>
</dbReference>
<dbReference type="GO" id="GO:0016279">
    <property type="term" value="F:protein-lysine N-methyltransferase activity"/>
    <property type="evidence" value="ECO:0007669"/>
    <property type="project" value="UniProtKB-UniRule"/>
</dbReference>
<evidence type="ECO:0000256" key="2">
    <source>
        <dbReference type="ARBA" id="ARBA00022679"/>
    </source>
</evidence>
<evidence type="ECO:0000313" key="7">
    <source>
        <dbReference type="Proteomes" id="UP001355207"/>
    </source>
</evidence>
<keyword evidence="4" id="KW-0813">Transport</keyword>
<accession>A0AAX4JMV8</accession>
<gene>
    <name evidence="4" type="primary">EFM4</name>
    <name evidence="6" type="ORF">L201_000732</name>
</gene>
<reference evidence="6 7" key="1">
    <citation type="submission" date="2024-01" db="EMBL/GenBank/DDBJ databases">
        <title>Comparative genomics of Cryptococcus and Kwoniella reveals pathogenesis evolution and contrasting modes of karyotype evolution via chromosome fusion or intercentromeric recombination.</title>
        <authorList>
            <person name="Coelho M.A."/>
            <person name="David-Palma M."/>
            <person name="Shea T."/>
            <person name="Bowers K."/>
            <person name="McGinley-Smith S."/>
            <person name="Mohammad A.W."/>
            <person name="Gnirke A."/>
            <person name="Yurkov A.M."/>
            <person name="Nowrousian M."/>
            <person name="Sun S."/>
            <person name="Cuomo C.A."/>
            <person name="Heitman J."/>
        </authorList>
    </citation>
    <scope>NUCLEOTIDE SEQUENCE [LARGE SCALE GENOMIC DNA]</scope>
    <source>
        <strain evidence="6 7">CBS 6074</strain>
    </source>
</reference>
<dbReference type="InterPro" id="IPR029063">
    <property type="entry name" value="SAM-dependent_MTases_sf"/>
</dbReference>
<comment type="subcellular location">
    <subcellularLocation>
        <location evidence="4">Cytoplasm</location>
    </subcellularLocation>
</comment>
<dbReference type="Gene3D" id="3.40.50.150">
    <property type="entry name" value="Vaccinia Virus protein VP39"/>
    <property type="match status" value="1"/>
</dbReference>
<dbReference type="HAMAP" id="MF_03188">
    <property type="entry name" value="Methyltr_EFM4"/>
    <property type="match status" value="1"/>
</dbReference>
<dbReference type="PANTHER" id="PTHR12843:SF5">
    <property type="entry name" value="EEF1A LYSINE METHYLTRANSFERASE 2"/>
    <property type="match status" value="1"/>
</dbReference>
<comment type="similarity">
    <text evidence="4">Belongs to the class I-like SAM-binding methyltransferase superfamily. EFM4 family.</text>
</comment>
<dbReference type="SUPFAM" id="SSF53335">
    <property type="entry name" value="S-adenosyl-L-methionine-dependent methyltransferases"/>
    <property type="match status" value="1"/>
</dbReference>
<dbReference type="GO" id="GO:0032259">
    <property type="term" value="P:methylation"/>
    <property type="evidence" value="ECO:0007669"/>
    <property type="project" value="UniProtKB-KW"/>
</dbReference>
<dbReference type="Proteomes" id="UP001355207">
    <property type="component" value="Chromosome 1"/>
</dbReference>
<protein>
    <recommendedName>
        <fullName evidence="4">Protein-lysine N-methyltransferase EFM4</fullName>
        <ecNumber evidence="4">2.1.1.-</ecNumber>
    </recommendedName>
    <alternativeName>
        <fullName evidence="4">Elongation factor methyltransferase 4</fullName>
    </alternativeName>
</protein>
<keyword evidence="3 4" id="KW-0949">S-adenosyl-L-methionine</keyword>
<name>A0AAX4JMV8_9TREE</name>
<feature type="compositionally biased region" description="Acidic residues" evidence="5">
    <location>
        <begin position="140"/>
        <end position="152"/>
    </location>
</feature>
<dbReference type="GO" id="GO:0016192">
    <property type="term" value="P:vesicle-mediated transport"/>
    <property type="evidence" value="ECO:0007669"/>
    <property type="project" value="UniProtKB-UniRule"/>
</dbReference>
<dbReference type="GO" id="GO:0005737">
    <property type="term" value="C:cytoplasm"/>
    <property type="evidence" value="ECO:0007669"/>
    <property type="project" value="UniProtKB-SubCell"/>
</dbReference>
<keyword evidence="1 4" id="KW-0489">Methyltransferase</keyword>
<sequence length="282" mass="31928">MAEEELPPSKLGTKDHWDGVYDREVRVFNDVGDEGEVWFGESSVTKMRKWAQRNIPDTDRTVRILECGSGNGTLLLSFLSSIGPKPIKKQKFHLTGIDYCEGASILAESIAKTRIENLSEDLTEDEEDEYYSNRDRNESDEGEEDEDDEDDVEIEKVINDIEGIDWRTEDLLTKDLAEQWDLVLDKGTYDALCLSQDTVQEQDGRSRLPSQIYPERISNLVKQNGFFLITSCNFTEEEIKSRYTKEGLGLEFHSSVPHPSFSFGGKSGTTVCTVAFKKVSPS</sequence>
<dbReference type="EMBL" id="CP144098">
    <property type="protein sequence ID" value="WWC85865.1"/>
    <property type="molecule type" value="Genomic_DNA"/>
</dbReference>
<comment type="function">
    <text evidence="4">S-adenosyl-L-methionine-dependent protein-lysine N-methyltransferase that mono- and dimethylates elongation factor 1-alpha at 'Lys-316'. May play a role in intracellular transport.</text>
</comment>
<feature type="compositionally biased region" description="Acidic residues" evidence="5">
    <location>
        <begin position="118"/>
        <end position="130"/>
    </location>
</feature>
<evidence type="ECO:0000256" key="3">
    <source>
        <dbReference type="ARBA" id="ARBA00022691"/>
    </source>
</evidence>
<dbReference type="AlphaFoldDB" id="A0AAX4JMV8"/>
<dbReference type="PANTHER" id="PTHR12843">
    <property type="entry name" value="PROTEIN-LYSINE N-METHYLTRANSFERASE METTL10"/>
    <property type="match status" value="1"/>
</dbReference>
<feature type="region of interest" description="Disordered" evidence="5">
    <location>
        <begin position="117"/>
        <end position="152"/>
    </location>
</feature>
<proteinExistence type="inferred from homology"/>
<keyword evidence="7" id="KW-1185">Reference proteome</keyword>